<dbReference type="GO" id="GO:0016491">
    <property type="term" value="F:oxidoreductase activity"/>
    <property type="evidence" value="ECO:0007669"/>
    <property type="project" value="UniProtKB-KW"/>
</dbReference>
<dbReference type="Proteomes" id="UP000253529">
    <property type="component" value="Unassembled WGS sequence"/>
</dbReference>
<dbReference type="PANTHER" id="PTHR43669:SF3">
    <property type="entry name" value="ALCOHOL DEHYDROGENASE, PUTATIVE (AFU_ORTHOLOGUE AFUA_3G03445)-RELATED"/>
    <property type="match status" value="1"/>
</dbReference>
<dbReference type="PRINTS" id="PR00081">
    <property type="entry name" value="GDHRDH"/>
</dbReference>
<keyword evidence="2" id="KW-0560">Oxidoreductase</keyword>
<organism evidence="4 5">
    <name type="scientific">Roseiarcus fermentans</name>
    <dbReference type="NCBI Taxonomy" id="1473586"/>
    <lineage>
        <taxon>Bacteria</taxon>
        <taxon>Pseudomonadati</taxon>
        <taxon>Pseudomonadota</taxon>
        <taxon>Alphaproteobacteria</taxon>
        <taxon>Hyphomicrobiales</taxon>
        <taxon>Roseiarcaceae</taxon>
        <taxon>Roseiarcus</taxon>
    </lineage>
</organism>
<dbReference type="EMBL" id="QNRK01000001">
    <property type="protein sequence ID" value="RBP18129.1"/>
    <property type="molecule type" value="Genomic_DNA"/>
</dbReference>
<dbReference type="InterPro" id="IPR002347">
    <property type="entry name" value="SDR_fam"/>
</dbReference>
<dbReference type="CDD" id="cd05233">
    <property type="entry name" value="SDR_c"/>
    <property type="match status" value="1"/>
</dbReference>
<proteinExistence type="inferred from homology"/>
<evidence type="ECO:0000313" key="5">
    <source>
        <dbReference type="Proteomes" id="UP000253529"/>
    </source>
</evidence>
<dbReference type="RefSeq" id="WP_113887203.1">
    <property type="nucleotide sequence ID" value="NZ_QNRK01000001.1"/>
</dbReference>
<dbReference type="SUPFAM" id="SSF51735">
    <property type="entry name" value="NAD(P)-binding Rossmann-fold domains"/>
    <property type="match status" value="1"/>
</dbReference>
<evidence type="ECO:0000256" key="2">
    <source>
        <dbReference type="ARBA" id="ARBA00023002"/>
    </source>
</evidence>
<accession>A0A366FWQ2</accession>
<reference evidence="4 5" key="1">
    <citation type="submission" date="2018-06" db="EMBL/GenBank/DDBJ databases">
        <title>Genomic Encyclopedia of Type Strains, Phase IV (KMG-IV): sequencing the most valuable type-strain genomes for metagenomic binning, comparative biology and taxonomic classification.</title>
        <authorList>
            <person name="Goeker M."/>
        </authorList>
    </citation>
    <scope>NUCLEOTIDE SEQUENCE [LARGE SCALE GENOMIC DNA]</scope>
    <source>
        <strain evidence="4 5">DSM 24875</strain>
    </source>
</reference>
<evidence type="ECO:0000256" key="1">
    <source>
        <dbReference type="ARBA" id="ARBA00006484"/>
    </source>
</evidence>
<comment type="similarity">
    <text evidence="1 3">Belongs to the short-chain dehydrogenases/reductases (SDR) family.</text>
</comment>
<dbReference type="PRINTS" id="PR00080">
    <property type="entry name" value="SDRFAMILY"/>
</dbReference>
<evidence type="ECO:0000256" key="3">
    <source>
        <dbReference type="RuleBase" id="RU000363"/>
    </source>
</evidence>
<sequence length="260" mass="27789">MDYGLEGKVVAVTGGASGIGKAIAQAFHDEGAVVVINGRDREKLEAATRELGPRAHGIVADLTRPADVDRLTAFAETFGPIEFLINNIGIFESMDFFEITDERWLEFFDVNVMTGVRMSRAVLKTMLARNSGSIVFISSDAAIKSIPWMAHYSMTKSAQQGLARALAECTKGTKVRVNAFLPGPTATQSVLNYMAGMAAQSGRTTEQVVAGYFRDNEPSSLIQCLIDPAVHGRAVVALAANPAMNGAAQRCEGGVIRSAF</sequence>
<protein>
    <submittedName>
        <fullName evidence="4">Short-subunit dehydrogenase</fullName>
    </submittedName>
</protein>
<dbReference type="PANTHER" id="PTHR43669">
    <property type="entry name" value="5-KETO-D-GLUCONATE 5-REDUCTASE"/>
    <property type="match status" value="1"/>
</dbReference>
<evidence type="ECO:0000313" key="4">
    <source>
        <dbReference type="EMBL" id="RBP18129.1"/>
    </source>
</evidence>
<keyword evidence="5" id="KW-1185">Reference proteome</keyword>
<dbReference type="AlphaFoldDB" id="A0A366FWQ2"/>
<name>A0A366FWQ2_9HYPH</name>
<dbReference type="Pfam" id="PF00106">
    <property type="entry name" value="adh_short"/>
    <property type="match status" value="1"/>
</dbReference>
<gene>
    <name evidence="4" type="ORF">DFR50_10171</name>
</gene>
<dbReference type="InterPro" id="IPR036291">
    <property type="entry name" value="NAD(P)-bd_dom_sf"/>
</dbReference>
<dbReference type="Gene3D" id="3.40.50.720">
    <property type="entry name" value="NAD(P)-binding Rossmann-like Domain"/>
    <property type="match status" value="1"/>
</dbReference>
<dbReference type="OrthoDB" id="9793325at2"/>
<comment type="caution">
    <text evidence="4">The sequence shown here is derived from an EMBL/GenBank/DDBJ whole genome shotgun (WGS) entry which is preliminary data.</text>
</comment>